<protein>
    <submittedName>
        <fullName evidence="1">Uncharacterized protein</fullName>
    </submittedName>
</protein>
<evidence type="ECO:0000313" key="2">
    <source>
        <dbReference type="Proteomes" id="UP000285569"/>
    </source>
</evidence>
<name>A0ABX9M064_9LEPT</name>
<reference evidence="1 2" key="2">
    <citation type="journal article" date="2020" name="Int. J. Syst. Evol. Microbiol.">
        <title>Leptospira yasudae sp. nov. and Leptospira stimsonii sp. nov., two new species of the pathogenic group isolated from environmental sources.</title>
        <authorList>
            <person name="Casanovas-Massana A."/>
            <person name="Hamond C."/>
            <person name="Santos L.A."/>
            <person name="de Oliveira D."/>
            <person name="Hacker K.P."/>
            <person name="Balassiano I."/>
            <person name="Costa F."/>
            <person name="Medeiros M.A."/>
            <person name="Reis M.G."/>
            <person name="Ko A.I."/>
            <person name="Wunder E.A."/>
        </authorList>
    </citation>
    <scope>NUCLEOTIDE SEQUENCE [LARGE SCALE GENOMIC DNA]</scope>
    <source>
        <strain evidence="1 2">B21</strain>
    </source>
</reference>
<keyword evidence="2" id="KW-1185">Reference proteome</keyword>
<proteinExistence type="predicted"/>
<dbReference type="Proteomes" id="UP000285569">
    <property type="component" value="Unassembled WGS sequence"/>
</dbReference>
<gene>
    <name evidence="1" type="ORF">DLM77_17790</name>
</gene>
<organism evidence="1 2">
    <name type="scientific">Leptospira yasudae</name>
    <dbReference type="NCBI Taxonomy" id="2202201"/>
    <lineage>
        <taxon>Bacteria</taxon>
        <taxon>Pseudomonadati</taxon>
        <taxon>Spirochaetota</taxon>
        <taxon>Spirochaetia</taxon>
        <taxon>Leptospirales</taxon>
        <taxon>Leptospiraceae</taxon>
        <taxon>Leptospira</taxon>
    </lineage>
</organism>
<reference evidence="2" key="1">
    <citation type="submission" date="2018-05" db="EMBL/GenBank/DDBJ databases">
        <title>Leptospira yasudae sp. nov. and Leptospira stimsonii sp. nov., two pathogenic species of the genus Leptospira isolated from environmental sources.</title>
        <authorList>
            <person name="Casanovas-Massana A."/>
            <person name="Hamond C."/>
            <person name="Santos L.A."/>
            <person name="Hacker K.P."/>
            <person name="Balassiano I."/>
            <person name="Medeiros M.A."/>
            <person name="Reis M.G."/>
            <person name="Ko A.I."/>
            <person name="Wunder E.A."/>
        </authorList>
    </citation>
    <scope>NUCLEOTIDE SEQUENCE [LARGE SCALE GENOMIC DNA]</scope>
    <source>
        <strain evidence="2">B21</strain>
    </source>
</reference>
<sequence length="145" mass="16306">MFFSKIVLMILHICEQKKEKNVISLLPTEMGGGISFSNEEIIKQSAIYSPFYETLIISTAKKLVEAFRLEPESALVISRVGIVPLAHFFMDRLIRLHRTLQINGKVAIAENAGLKSVDIDKNEVETITRILGGEVGAWFVLKFEI</sequence>
<comment type="caution">
    <text evidence="1">The sequence shown here is derived from an EMBL/GenBank/DDBJ whole genome shotgun (WGS) entry which is preliminary data.</text>
</comment>
<dbReference type="EMBL" id="QHCR01000008">
    <property type="protein sequence ID" value="RHX78285.1"/>
    <property type="molecule type" value="Genomic_DNA"/>
</dbReference>
<evidence type="ECO:0000313" key="1">
    <source>
        <dbReference type="EMBL" id="RHX78285.1"/>
    </source>
</evidence>
<accession>A0ABX9M064</accession>